<dbReference type="Gene3D" id="3.80.10.10">
    <property type="entry name" value="Ribonuclease Inhibitor"/>
    <property type="match status" value="1"/>
</dbReference>
<feature type="region of interest" description="Disordered" evidence="1">
    <location>
        <begin position="700"/>
        <end position="745"/>
    </location>
</feature>
<dbReference type="OrthoDB" id="268763at2759"/>
<dbReference type="InterPro" id="IPR032675">
    <property type="entry name" value="LRR_dom_sf"/>
</dbReference>
<evidence type="ECO:0008006" key="4">
    <source>
        <dbReference type="Google" id="ProtNLM"/>
    </source>
</evidence>
<accession>A0A0C2T6Y8</accession>
<evidence type="ECO:0000313" key="3">
    <source>
        <dbReference type="Proteomes" id="UP000054549"/>
    </source>
</evidence>
<dbReference type="InParanoid" id="A0A0C2T6Y8"/>
<sequence length="745" mass="83521">MLFAVLRDVDLTKRVLEATLDSPNGRRSLSRLARTCRTFCEPALNVLWRELDSFAPLAGLFPNLMKKAHKPSHSDQVKAPGKDDWDTFNKYNERVRRITYDERSNAIVASIFPMLAENRPQEYILPFLEELTWRVQTPTGLNYCEMFLNPTLQTFNLEIAVRLPQLDSIIQNLSKHTRLTTFSFISPTTLPESFTNLLHNQNLLEKVVLVAPGALSPNIGRWLASLEHLTQLQLDLSGRGEIAVEGFFDELIARSGYSSPSSVASSDDELDFSAIRRSTLKLTGDLPPKKVFHQLRRLQLTGEAANIAVFLRNITSPLTHMDFAIEDPPDKADWQDLCALICERFGDSLLSLRIVATSSSRFADLMRSTPRGEPASNRLSLEYLTSLPNLVRFEIDLPESIIFTSADLARLAQSAPRLELLKLCPLARFPADSNAPKITFDDLAVLLQYCRNIHTVSAVFNAKPIQEEILKMRQVSSNSLLRLNVGHSWISDPLQVAISLSHIAPRLETLKWFQEKTRQGYIQTNSKNWQSLSDFLPHFQNIRLVERGFASASPKLPRREKVDKCVGVTTSYVDRSIDAQPFTVNSSVQAAPQMMDRAVEVGPTVFSVSVDATPVMSCASVDATTTTQEQGVDTADILTPEEPPLTPAPRQEQILLGRIHPLALSYIFNTFSLFYRIFFIYPFAIPSRILHFATSPFRTPSQGRRLPTKLPHNGSTQHPGQNGVAHNGTKAMKNGDIVPLNPVRQ</sequence>
<dbReference type="AlphaFoldDB" id="A0A0C2T6Y8"/>
<gene>
    <name evidence="2" type="ORF">M378DRAFT_155346</name>
</gene>
<dbReference type="Proteomes" id="UP000054549">
    <property type="component" value="Unassembled WGS sequence"/>
</dbReference>
<evidence type="ECO:0000256" key="1">
    <source>
        <dbReference type="SAM" id="MobiDB-lite"/>
    </source>
</evidence>
<organism evidence="2 3">
    <name type="scientific">Amanita muscaria (strain Koide BX008)</name>
    <dbReference type="NCBI Taxonomy" id="946122"/>
    <lineage>
        <taxon>Eukaryota</taxon>
        <taxon>Fungi</taxon>
        <taxon>Dikarya</taxon>
        <taxon>Basidiomycota</taxon>
        <taxon>Agaricomycotina</taxon>
        <taxon>Agaricomycetes</taxon>
        <taxon>Agaricomycetidae</taxon>
        <taxon>Agaricales</taxon>
        <taxon>Pluteineae</taxon>
        <taxon>Amanitaceae</taxon>
        <taxon>Amanita</taxon>
    </lineage>
</organism>
<evidence type="ECO:0000313" key="2">
    <source>
        <dbReference type="EMBL" id="KIL71745.1"/>
    </source>
</evidence>
<dbReference type="HOGENOM" id="CLU_365696_0_0_1"/>
<dbReference type="EMBL" id="KN818222">
    <property type="protein sequence ID" value="KIL71745.1"/>
    <property type="molecule type" value="Genomic_DNA"/>
</dbReference>
<keyword evidence="3" id="KW-1185">Reference proteome</keyword>
<proteinExistence type="predicted"/>
<dbReference type="STRING" id="946122.A0A0C2T6Y8"/>
<name>A0A0C2T6Y8_AMAMK</name>
<reference evidence="2 3" key="1">
    <citation type="submission" date="2014-04" db="EMBL/GenBank/DDBJ databases">
        <title>Evolutionary Origins and Diversification of the Mycorrhizal Mutualists.</title>
        <authorList>
            <consortium name="DOE Joint Genome Institute"/>
            <consortium name="Mycorrhizal Genomics Consortium"/>
            <person name="Kohler A."/>
            <person name="Kuo A."/>
            <person name="Nagy L.G."/>
            <person name="Floudas D."/>
            <person name="Copeland A."/>
            <person name="Barry K.W."/>
            <person name="Cichocki N."/>
            <person name="Veneault-Fourrey C."/>
            <person name="LaButti K."/>
            <person name="Lindquist E.A."/>
            <person name="Lipzen A."/>
            <person name="Lundell T."/>
            <person name="Morin E."/>
            <person name="Murat C."/>
            <person name="Riley R."/>
            <person name="Ohm R."/>
            <person name="Sun H."/>
            <person name="Tunlid A."/>
            <person name="Henrissat B."/>
            <person name="Grigoriev I.V."/>
            <person name="Hibbett D.S."/>
            <person name="Martin F."/>
        </authorList>
    </citation>
    <scope>NUCLEOTIDE SEQUENCE [LARGE SCALE GENOMIC DNA]</scope>
    <source>
        <strain evidence="2 3">Koide BX008</strain>
    </source>
</reference>
<protein>
    <recommendedName>
        <fullName evidence="4">F-box domain-containing protein</fullName>
    </recommendedName>
</protein>